<dbReference type="SUPFAM" id="SSF55729">
    <property type="entry name" value="Acyl-CoA N-acyltransferases (Nat)"/>
    <property type="match status" value="1"/>
</dbReference>
<evidence type="ECO:0000313" key="4">
    <source>
        <dbReference type="EMBL" id="SNS05984.1"/>
    </source>
</evidence>
<evidence type="ECO:0000259" key="3">
    <source>
        <dbReference type="PROSITE" id="PS51186"/>
    </source>
</evidence>
<dbReference type="AlphaFoldDB" id="A0A239BFY3"/>
<dbReference type="PANTHER" id="PTHR43877">
    <property type="entry name" value="AMINOALKYLPHOSPHONATE N-ACETYLTRANSFERASE-RELATED-RELATED"/>
    <property type="match status" value="1"/>
</dbReference>
<reference evidence="5" key="1">
    <citation type="submission" date="2017-06" db="EMBL/GenBank/DDBJ databases">
        <authorList>
            <person name="Varghese N."/>
            <person name="Submissions S."/>
        </authorList>
    </citation>
    <scope>NUCLEOTIDE SEQUENCE [LARGE SCALE GENOMIC DNA]</scope>
    <source>
        <strain evidence="5">DSM 46839</strain>
    </source>
</reference>
<dbReference type="InterPro" id="IPR050832">
    <property type="entry name" value="Bact_Acetyltransf"/>
</dbReference>
<dbReference type="PANTHER" id="PTHR43877:SF2">
    <property type="entry name" value="AMINOALKYLPHOSPHONATE N-ACETYLTRANSFERASE-RELATED"/>
    <property type="match status" value="1"/>
</dbReference>
<evidence type="ECO:0000256" key="1">
    <source>
        <dbReference type="ARBA" id="ARBA00022679"/>
    </source>
</evidence>
<dbReference type="Gene3D" id="3.40.630.30">
    <property type="match status" value="1"/>
</dbReference>
<evidence type="ECO:0000313" key="5">
    <source>
        <dbReference type="Proteomes" id="UP000198373"/>
    </source>
</evidence>
<dbReference type="Pfam" id="PF00583">
    <property type="entry name" value="Acetyltransf_1"/>
    <property type="match status" value="1"/>
</dbReference>
<dbReference type="InterPro" id="IPR016181">
    <property type="entry name" value="Acyl_CoA_acyltransferase"/>
</dbReference>
<protein>
    <submittedName>
        <fullName evidence="4">Acetyltransferase (GNAT) family protein</fullName>
    </submittedName>
</protein>
<dbReference type="Proteomes" id="UP000198373">
    <property type="component" value="Unassembled WGS sequence"/>
</dbReference>
<sequence>MRTSAEPRLADGRPVALRAVPYDDPLAREMVSRVQQEYVARYGGPDEAVVDAAQFEPPAGLFLVAEVGGVPAGCGAWRVHAPGVAEVKRVYVAPVFRRQGLAQLLMAALEDSVAAAGHRSVVLNSGPEQPEALALYAGLGYTPVPGYGVYADAPGAVHLGKDLAGGR</sequence>
<name>A0A239BFY3_9ACTN</name>
<accession>A0A239BFY3</accession>
<dbReference type="GO" id="GO:0016747">
    <property type="term" value="F:acyltransferase activity, transferring groups other than amino-acyl groups"/>
    <property type="evidence" value="ECO:0007669"/>
    <property type="project" value="InterPro"/>
</dbReference>
<keyword evidence="1 4" id="KW-0808">Transferase</keyword>
<organism evidence="4 5">
    <name type="scientific">Geodermatophilus pulveris</name>
    <dbReference type="NCBI Taxonomy" id="1564159"/>
    <lineage>
        <taxon>Bacteria</taxon>
        <taxon>Bacillati</taxon>
        <taxon>Actinomycetota</taxon>
        <taxon>Actinomycetes</taxon>
        <taxon>Geodermatophilales</taxon>
        <taxon>Geodermatophilaceae</taxon>
        <taxon>Geodermatophilus</taxon>
    </lineage>
</organism>
<keyword evidence="2" id="KW-0012">Acyltransferase</keyword>
<dbReference type="InterPro" id="IPR000182">
    <property type="entry name" value="GNAT_dom"/>
</dbReference>
<dbReference type="EMBL" id="FZOO01000001">
    <property type="protein sequence ID" value="SNS05984.1"/>
    <property type="molecule type" value="Genomic_DNA"/>
</dbReference>
<keyword evidence="5" id="KW-1185">Reference proteome</keyword>
<proteinExistence type="predicted"/>
<feature type="domain" description="N-acetyltransferase" evidence="3">
    <location>
        <begin position="15"/>
        <end position="164"/>
    </location>
</feature>
<gene>
    <name evidence="4" type="ORF">SAMN06893096_101622</name>
</gene>
<dbReference type="OrthoDB" id="70840at2"/>
<dbReference type="PROSITE" id="PS51186">
    <property type="entry name" value="GNAT"/>
    <property type="match status" value="1"/>
</dbReference>
<dbReference type="RefSeq" id="WP_089304092.1">
    <property type="nucleotide sequence ID" value="NZ_FZOO01000001.1"/>
</dbReference>
<evidence type="ECO:0000256" key="2">
    <source>
        <dbReference type="ARBA" id="ARBA00023315"/>
    </source>
</evidence>
<dbReference type="CDD" id="cd04301">
    <property type="entry name" value="NAT_SF"/>
    <property type="match status" value="1"/>
</dbReference>